<evidence type="ECO:0000313" key="4">
    <source>
        <dbReference type="Proteomes" id="UP000242877"/>
    </source>
</evidence>
<protein>
    <submittedName>
        <fullName evidence="3">Uncharacterized protein</fullName>
    </submittedName>
</protein>
<proteinExistence type="predicted"/>
<keyword evidence="4" id="KW-1185">Reference proteome</keyword>
<keyword evidence="2" id="KW-1133">Transmembrane helix</keyword>
<evidence type="ECO:0000256" key="2">
    <source>
        <dbReference type="SAM" id="Phobius"/>
    </source>
</evidence>
<feature type="region of interest" description="Disordered" evidence="1">
    <location>
        <begin position="1"/>
        <end position="85"/>
    </location>
</feature>
<gene>
    <name evidence="3" type="ORF">AAP_01740</name>
</gene>
<dbReference type="OrthoDB" id="10572928at2759"/>
<feature type="compositionally biased region" description="Low complexity" evidence="1">
    <location>
        <begin position="45"/>
        <end position="55"/>
    </location>
</feature>
<dbReference type="VEuPathDB" id="FungiDB:AAP_01740"/>
<feature type="transmembrane region" description="Helical" evidence="2">
    <location>
        <begin position="191"/>
        <end position="212"/>
    </location>
</feature>
<comment type="caution">
    <text evidence="3">The sequence shown here is derived from an EMBL/GenBank/DDBJ whole genome shotgun (WGS) entry which is preliminary data.</text>
</comment>
<organism evidence="3 4">
    <name type="scientific">Ascosphaera apis ARSEF 7405</name>
    <dbReference type="NCBI Taxonomy" id="392613"/>
    <lineage>
        <taxon>Eukaryota</taxon>
        <taxon>Fungi</taxon>
        <taxon>Dikarya</taxon>
        <taxon>Ascomycota</taxon>
        <taxon>Pezizomycotina</taxon>
        <taxon>Eurotiomycetes</taxon>
        <taxon>Eurotiomycetidae</taxon>
        <taxon>Onygenales</taxon>
        <taxon>Ascosphaeraceae</taxon>
        <taxon>Ascosphaera</taxon>
    </lineage>
</organism>
<reference evidence="3 4" key="1">
    <citation type="journal article" date="2016" name="Genome Biol. Evol.">
        <title>Divergent and convergent evolution of fungal pathogenicity.</title>
        <authorList>
            <person name="Shang Y."/>
            <person name="Xiao G."/>
            <person name="Zheng P."/>
            <person name="Cen K."/>
            <person name="Zhan S."/>
            <person name="Wang C."/>
        </authorList>
    </citation>
    <scope>NUCLEOTIDE SEQUENCE [LARGE SCALE GENOMIC DNA]</scope>
    <source>
        <strain evidence="3 4">ARSEF 7405</strain>
    </source>
</reference>
<keyword evidence="2" id="KW-0812">Transmembrane</keyword>
<dbReference type="EMBL" id="AZGZ01000006">
    <property type="protein sequence ID" value="KZZ94440.1"/>
    <property type="molecule type" value="Genomic_DNA"/>
</dbReference>
<name>A0A166P4Y2_9EURO</name>
<evidence type="ECO:0000256" key="1">
    <source>
        <dbReference type="SAM" id="MobiDB-lite"/>
    </source>
</evidence>
<dbReference type="Proteomes" id="UP000242877">
    <property type="component" value="Unassembled WGS sequence"/>
</dbReference>
<accession>A0A166P4Y2</accession>
<keyword evidence="2" id="KW-0472">Membrane</keyword>
<feature type="compositionally biased region" description="Pro residues" evidence="1">
    <location>
        <begin position="56"/>
        <end position="71"/>
    </location>
</feature>
<evidence type="ECO:0000313" key="3">
    <source>
        <dbReference type="EMBL" id="KZZ94440.1"/>
    </source>
</evidence>
<dbReference type="AlphaFoldDB" id="A0A166P4Y2"/>
<sequence length="246" mass="27468">MSSNDRKPSPSIPFDFEVPAFDQSSASPAPSLKRRVSAPPTPLSLPFALDPEAAEPAPPTPPVPRPSPPSPELSDRAQKKKEKSLKDMELYLGKLVEKIDPETEEPYLTYRPAAAGQFDICVCVLRCRLHPHHRRDVDFYYNVNCSSGDGRPRARSITEPVEAAVPVKEVQPKKEEKEAQLVKRRTRGADVLSVLCMVLLVVAILYIVWRLIGDMLLASDMCGCTASQILEWEERWLQEQYLGSSS</sequence>